<name>A0A3B0WWH6_9ZZZZ</name>
<reference evidence="2" key="1">
    <citation type="submission" date="2018-06" db="EMBL/GenBank/DDBJ databases">
        <authorList>
            <person name="Zhirakovskaya E."/>
        </authorList>
    </citation>
    <scope>NUCLEOTIDE SEQUENCE</scope>
</reference>
<gene>
    <name evidence="2" type="ORF">MNBD_GAMMA05-227</name>
</gene>
<proteinExistence type="predicted"/>
<dbReference type="InterPro" id="IPR000253">
    <property type="entry name" value="FHA_dom"/>
</dbReference>
<evidence type="ECO:0000259" key="1">
    <source>
        <dbReference type="PROSITE" id="PS50006"/>
    </source>
</evidence>
<dbReference type="Pfam" id="PF00498">
    <property type="entry name" value="FHA"/>
    <property type="match status" value="1"/>
</dbReference>
<dbReference type="EMBL" id="UOFE01000046">
    <property type="protein sequence ID" value="VAW55057.1"/>
    <property type="molecule type" value="Genomic_DNA"/>
</dbReference>
<protein>
    <submittedName>
        <fullName evidence="2">Forkhead-associated</fullName>
    </submittedName>
</protein>
<evidence type="ECO:0000313" key="2">
    <source>
        <dbReference type="EMBL" id="VAW55057.1"/>
    </source>
</evidence>
<dbReference type="CDD" id="cd00060">
    <property type="entry name" value="FHA"/>
    <property type="match status" value="1"/>
</dbReference>
<dbReference type="PANTHER" id="PTHR23308">
    <property type="entry name" value="NUCLEAR INHIBITOR OF PROTEIN PHOSPHATASE-1"/>
    <property type="match status" value="1"/>
</dbReference>
<dbReference type="SUPFAM" id="SSF49879">
    <property type="entry name" value="SMAD/FHA domain"/>
    <property type="match status" value="2"/>
</dbReference>
<dbReference type="SMART" id="SM00240">
    <property type="entry name" value="FHA"/>
    <property type="match status" value="1"/>
</dbReference>
<dbReference type="InterPro" id="IPR008984">
    <property type="entry name" value="SMAD_FHA_dom_sf"/>
</dbReference>
<dbReference type="AlphaFoldDB" id="A0A3B0WWH6"/>
<accession>A0A3B0WWH6</accession>
<dbReference type="InterPro" id="IPR050923">
    <property type="entry name" value="Cell_Proc_Reg/RNA_Proc"/>
</dbReference>
<dbReference type="Gene3D" id="2.60.200.20">
    <property type="match status" value="1"/>
</dbReference>
<dbReference type="PROSITE" id="PS50006">
    <property type="entry name" value="FHA_DOMAIN"/>
    <property type="match status" value="1"/>
</dbReference>
<organism evidence="2">
    <name type="scientific">hydrothermal vent metagenome</name>
    <dbReference type="NCBI Taxonomy" id="652676"/>
    <lineage>
        <taxon>unclassified sequences</taxon>
        <taxon>metagenomes</taxon>
        <taxon>ecological metagenomes</taxon>
    </lineage>
</organism>
<sequence length="236" mass="25339">MAKLVLSFNGDVVKEYELDKEILTIGRKPDNDIHIDNLAVSGNHAKILTILNDSFVEDLGSTNGTYIAGNQINKHALQNGESIVIGKHELKYVNADAESEESDFEKTMIIRPDAEGMPETEEADKDIEKSIGKIAADLASAGTSTSGPGLAKLQLTSGTNAGKELQLTKILTTLGRPGVQVAAITRRPTGYFLIVVDAGKDKKMPLVNGSEIGKQHPLTNDDVIEVAGVQMKFNLV</sequence>
<feature type="domain" description="FHA" evidence="1">
    <location>
        <begin position="23"/>
        <end position="72"/>
    </location>
</feature>